<reference evidence="2 3" key="1">
    <citation type="journal article" date="2019" name="Commun. Biol.">
        <title>The bagworm genome reveals a unique fibroin gene that provides high tensile strength.</title>
        <authorList>
            <person name="Kono N."/>
            <person name="Nakamura H."/>
            <person name="Ohtoshi R."/>
            <person name="Tomita M."/>
            <person name="Numata K."/>
            <person name="Arakawa K."/>
        </authorList>
    </citation>
    <scope>NUCLEOTIDE SEQUENCE [LARGE SCALE GENOMIC DNA]</scope>
</reference>
<name>A0A4C1YYK2_EUMVA</name>
<sequence>MELGDEPFAGPQDDTARGRVTHSLPHPQEDKSVMYEKYLPIKRNSLVEKKTNRSNASAVVKCSRRGPAGGGASYKFLPAPRVAAVSAARLQLFDARPPSYEGVARIF</sequence>
<dbReference type="EMBL" id="BGZK01001413">
    <property type="protein sequence ID" value="GBP79415.1"/>
    <property type="molecule type" value="Genomic_DNA"/>
</dbReference>
<feature type="region of interest" description="Disordered" evidence="1">
    <location>
        <begin position="1"/>
        <end position="31"/>
    </location>
</feature>
<organism evidence="2 3">
    <name type="scientific">Eumeta variegata</name>
    <name type="common">Bagworm moth</name>
    <name type="synonym">Eumeta japonica</name>
    <dbReference type="NCBI Taxonomy" id="151549"/>
    <lineage>
        <taxon>Eukaryota</taxon>
        <taxon>Metazoa</taxon>
        <taxon>Ecdysozoa</taxon>
        <taxon>Arthropoda</taxon>
        <taxon>Hexapoda</taxon>
        <taxon>Insecta</taxon>
        <taxon>Pterygota</taxon>
        <taxon>Neoptera</taxon>
        <taxon>Endopterygota</taxon>
        <taxon>Lepidoptera</taxon>
        <taxon>Glossata</taxon>
        <taxon>Ditrysia</taxon>
        <taxon>Tineoidea</taxon>
        <taxon>Psychidae</taxon>
        <taxon>Oiketicinae</taxon>
        <taxon>Eumeta</taxon>
    </lineage>
</organism>
<gene>
    <name evidence="2" type="ORF">EVAR_61840_1</name>
</gene>
<evidence type="ECO:0000313" key="3">
    <source>
        <dbReference type="Proteomes" id="UP000299102"/>
    </source>
</evidence>
<keyword evidence="3" id="KW-1185">Reference proteome</keyword>
<accession>A0A4C1YYK2</accession>
<comment type="caution">
    <text evidence="2">The sequence shown here is derived from an EMBL/GenBank/DDBJ whole genome shotgun (WGS) entry which is preliminary data.</text>
</comment>
<protein>
    <submittedName>
        <fullName evidence="2">Uncharacterized protein</fullName>
    </submittedName>
</protein>
<dbReference type="Proteomes" id="UP000299102">
    <property type="component" value="Unassembled WGS sequence"/>
</dbReference>
<dbReference type="AlphaFoldDB" id="A0A4C1YYK2"/>
<evidence type="ECO:0000313" key="2">
    <source>
        <dbReference type="EMBL" id="GBP79415.1"/>
    </source>
</evidence>
<proteinExistence type="predicted"/>
<evidence type="ECO:0000256" key="1">
    <source>
        <dbReference type="SAM" id="MobiDB-lite"/>
    </source>
</evidence>